<dbReference type="EMBL" id="CABFOC020000005">
    <property type="protein sequence ID" value="CAH0044410.1"/>
    <property type="molecule type" value="Genomic_DNA"/>
</dbReference>
<comment type="caution">
    <text evidence="2">The sequence shown here is derived from an EMBL/GenBank/DDBJ whole genome shotgun (WGS) entry which is preliminary data.</text>
</comment>
<dbReference type="SUPFAM" id="SSF48371">
    <property type="entry name" value="ARM repeat"/>
    <property type="match status" value="1"/>
</dbReference>
<keyword evidence="3" id="KW-1185">Reference proteome</keyword>
<dbReference type="InterPro" id="IPR019384">
    <property type="entry name" value="FHIP"/>
</dbReference>
<reference evidence="2 3" key="2">
    <citation type="submission" date="2021-10" db="EMBL/GenBank/DDBJ databases">
        <authorList>
            <person name="Piombo E."/>
        </authorList>
    </citation>
    <scope>NUCLEOTIDE SEQUENCE [LARGE SCALE GENOMIC DNA]</scope>
</reference>
<gene>
    <name evidence="2" type="ORF">CSOL1703_00010153</name>
</gene>
<dbReference type="AlphaFoldDB" id="A0A9N9W6G7"/>
<evidence type="ECO:0008006" key="4">
    <source>
        <dbReference type="Google" id="ProtNLM"/>
    </source>
</evidence>
<feature type="region of interest" description="Disordered" evidence="1">
    <location>
        <begin position="1"/>
        <end position="25"/>
    </location>
</feature>
<dbReference type="OrthoDB" id="5350595at2759"/>
<protein>
    <recommendedName>
        <fullName evidence="4">Retinoic acid induced 16-like protein-domain-containing protein</fullName>
    </recommendedName>
</protein>
<dbReference type="Pfam" id="PF10257">
    <property type="entry name" value="RAI16-like"/>
    <property type="match status" value="1"/>
</dbReference>
<evidence type="ECO:0000256" key="1">
    <source>
        <dbReference type="SAM" id="MobiDB-lite"/>
    </source>
</evidence>
<sequence length="1096" mass="123126">MTQWSRLLSPLSKESTRQDQAKDPAKRLHRFEKQYGKLLVSCRRATGADYTYRRAADLVTKQATWRTSNISRDSDAAETVEIGLQELTNIISDESRRPLPHPCIQFASLREIYVHIGKIAIISYNEWIIKEAVLFFATLIESEEEAFVEKHTFSTSLTNLLVRITGANSAPLGLDTESRVVELAFNITTKIRQDPAILPAWFNTHEDDPKYADGDRDNRDKFAGRTQRGDFPLFYILMDYIHHEGKVGDFARTGLLYIIESASRSVLLEQWIVESDLSTLMATGLGALYSQLSRKLVIDYPTQNLPPILAFSDYQHPTSNFEVVSSCSSDFQSHLETFLSHLLFWQDVLNHCKSVEVKSTLLEHFQVIFLQQLLYPSLLESSDIDGGSSVAVLTYLRRILEALDHPDMIHLILHYLLALPDAEPAQDLSRSTTSISNARKRKSMDLATMMASISDTTVTPLLFNLVDLILACLRSRNQQTIHVTLQLVSAILKRHHRYAIITLLRTEILPGHTLQRTIGAHDQEVEYLVNLAGAIGGFDNFNDLYDDLLKDTKSRLESHSCSIKLMAPPVGKIKGREATVPSEHSGSPREVREHTLRADDPLLNAMLDLLESFFLNPVETNLSVTESLVDLGICGYMSVEGWLTRSPENYIYDEEEEDQDEEDVEDVEVDVKTPEVGAGPDKQGEPTEVEEEQKEKQVEDEQKEEPEGEAQREEVEQEGQKEEQTEAETVTEHTEKEGNDTAEKSAAESRLDGKPKVVISQKATEVRDPRKVHEAQQEKEMRKCRRRPTWESSSVPRFLAVIKRLCEQVDGYKEMIPRFEELLQQRREAFYTADRVLSTPIPSRKETPQLVQADRLEETPRSGSPLRPSGFEGFAQRIFSELGTPSRSGSPKGRKEKGIGTRSGAATPSHRVDNYGLASPKAIPIPAPKDFSLGQNEPVKGALPRTLSPTPYGDDGMDDIEGDEGIHASRMADFAAVDQTILARRVGLPHREEIEPIPLRFNKQALPEPDDTIEVDDEENMHIGPGAEELDGIGDEYGTGDDDDDEDLGRESVVINDGTVSVSHVVTNVLILQSFVFEVASLMQVRASLFNEVRFV</sequence>
<dbReference type="InterPro" id="IPR016024">
    <property type="entry name" value="ARM-type_fold"/>
</dbReference>
<feature type="region of interest" description="Disordered" evidence="1">
    <location>
        <begin position="1022"/>
        <end position="1049"/>
    </location>
</feature>
<organism evidence="2 3">
    <name type="scientific">Clonostachys solani</name>
    <dbReference type="NCBI Taxonomy" id="160281"/>
    <lineage>
        <taxon>Eukaryota</taxon>
        <taxon>Fungi</taxon>
        <taxon>Dikarya</taxon>
        <taxon>Ascomycota</taxon>
        <taxon>Pezizomycotina</taxon>
        <taxon>Sordariomycetes</taxon>
        <taxon>Hypocreomycetidae</taxon>
        <taxon>Hypocreales</taxon>
        <taxon>Bionectriaceae</taxon>
        <taxon>Clonostachys</taxon>
    </lineage>
</organism>
<reference evidence="3" key="1">
    <citation type="submission" date="2019-06" db="EMBL/GenBank/DDBJ databases">
        <authorList>
            <person name="Broberg M."/>
        </authorList>
    </citation>
    <scope>NUCLEOTIDE SEQUENCE [LARGE SCALE GENOMIC DNA]</scope>
</reference>
<feature type="region of interest" description="Disordered" evidence="1">
    <location>
        <begin position="654"/>
        <end position="789"/>
    </location>
</feature>
<proteinExistence type="predicted"/>
<dbReference type="PANTHER" id="PTHR21705">
    <property type="entry name" value="RAI16 PROTEIN-RELATED"/>
    <property type="match status" value="1"/>
</dbReference>
<feature type="region of interest" description="Disordered" evidence="1">
    <location>
        <begin position="881"/>
        <end position="911"/>
    </location>
</feature>
<dbReference type="PANTHER" id="PTHR21705:SF11">
    <property type="entry name" value="FHIP FAMILY PROTEIN CG3558"/>
    <property type="match status" value="1"/>
</dbReference>
<dbReference type="Proteomes" id="UP000775872">
    <property type="component" value="Unassembled WGS sequence"/>
</dbReference>
<evidence type="ECO:0000313" key="3">
    <source>
        <dbReference type="Proteomes" id="UP000775872"/>
    </source>
</evidence>
<feature type="compositionally biased region" description="Basic and acidic residues" evidence="1">
    <location>
        <begin position="709"/>
        <end position="755"/>
    </location>
</feature>
<feature type="compositionally biased region" description="Basic and acidic residues" evidence="1">
    <location>
        <begin position="14"/>
        <end position="25"/>
    </location>
</feature>
<feature type="compositionally biased region" description="Acidic residues" evidence="1">
    <location>
        <begin position="654"/>
        <end position="668"/>
    </location>
</feature>
<name>A0A9N9W6G7_9HYPO</name>
<feature type="compositionally biased region" description="Acidic residues" evidence="1">
    <location>
        <begin position="1028"/>
        <end position="1048"/>
    </location>
</feature>
<accession>A0A9N9W6G7</accession>
<evidence type="ECO:0000313" key="2">
    <source>
        <dbReference type="EMBL" id="CAH0044410.1"/>
    </source>
</evidence>
<feature type="compositionally biased region" description="Basic and acidic residues" evidence="1">
    <location>
        <begin position="764"/>
        <end position="781"/>
    </location>
</feature>